<evidence type="ECO:0000313" key="1">
    <source>
        <dbReference type="EMBL" id="KAF8563260.1"/>
    </source>
</evidence>
<dbReference type="EMBL" id="JTDF01012954">
    <property type="protein sequence ID" value="KAF8563260.1"/>
    <property type="molecule type" value="Genomic_DNA"/>
</dbReference>
<protein>
    <submittedName>
        <fullName evidence="1">Uncharacterized protein</fullName>
    </submittedName>
</protein>
<keyword evidence="2" id="KW-1185">Reference proteome</keyword>
<gene>
    <name evidence="1" type="ORF">P879_12009</name>
</gene>
<name>A0A8T0D5Z8_9TREM</name>
<reference evidence="1 2" key="1">
    <citation type="submission" date="2019-07" db="EMBL/GenBank/DDBJ databases">
        <title>Annotation for the trematode Paragonimus westermani.</title>
        <authorList>
            <person name="Choi Y.-J."/>
        </authorList>
    </citation>
    <scope>NUCLEOTIDE SEQUENCE [LARGE SCALE GENOMIC DNA]</scope>
    <source>
        <strain evidence="1">180907_Pwestermani</strain>
    </source>
</reference>
<proteinExistence type="predicted"/>
<organism evidence="1 2">
    <name type="scientific">Paragonimus westermani</name>
    <dbReference type="NCBI Taxonomy" id="34504"/>
    <lineage>
        <taxon>Eukaryota</taxon>
        <taxon>Metazoa</taxon>
        <taxon>Spiralia</taxon>
        <taxon>Lophotrochozoa</taxon>
        <taxon>Platyhelminthes</taxon>
        <taxon>Trematoda</taxon>
        <taxon>Digenea</taxon>
        <taxon>Plagiorchiida</taxon>
        <taxon>Troglotremata</taxon>
        <taxon>Troglotrematidae</taxon>
        <taxon>Paragonimus</taxon>
    </lineage>
</organism>
<accession>A0A8T0D5Z8</accession>
<evidence type="ECO:0000313" key="2">
    <source>
        <dbReference type="Proteomes" id="UP000699462"/>
    </source>
</evidence>
<dbReference type="Proteomes" id="UP000699462">
    <property type="component" value="Unassembled WGS sequence"/>
</dbReference>
<comment type="caution">
    <text evidence="1">The sequence shown here is derived from an EMBL/GenBank/DDBJ whole genome shotgun (WGS) entry which is preliminary data.</text>
</comment>
<sequence>MGEWLKLCKRMQLKPVEPVSLTRLSRSPNSLHKDKPRLLEVTARTEKDLKRLLLSAFLLQNGFENSERVFADVPWWERSCKPGIQASINGAEGRSLINLGVPETDETSDKKMRNKHDFLQWKFLGDTLKTNDVVVVDTFRIPKSPNYMGTGPKPLKLTPLRSEMLDIVKTQWQRYRNLFPRELRISSSTRLKGPTDAYKVDAKEPVEQCEITVPAKSDQPPALPESASL</sequence>
<dbReference type="AlphaFoldDB" id="A0A8T0D5Z8"/>